<reference evidence="2" key="2">
    <citation type="submission" date="2020-08" db="EMBL/GenBank/DDBJ databases">
        <title>The Agave Microbiome: Exploring the role of microbial communities in plant adaptations to desert environments.</title>
        <authorList>
            <person name="Partida-Martinez L.P."/>
        </authorList>
    </citation>
    <scope>NUCLEOTIDE SEQUENCE [LARGE SCALE GENOMIC DNA]</scope>
    <source>
        <strain evidence="2">AT2.8</strain>
    </source>
</reference>
<protein>
    <recommendedName>
        <fullName evidence="3">DUF3221 domain-containing protein</fullName>
    </recommendedName>
</protein>
<gene>
    <name evidence="1" type="ORF">F4694_001228</name>
</gene>
<dbReference type="EMBL" id="JACCBX010000002">
    <property type="protein sequence ID" value="NYE04484.1"/>
    <property type="molecule type" value="Genomic_DNA"/>
</dbReference>
<sequence length="102" mass="11563">MFKKIIILGILVSILTVLMIIKSQTSTPVTNLDNENSEYKMVEYKISQIKEDQFYGQSEDGTKIEFSAESITSSEKIQVGDVVICYFEKDNFGKGLVKVEKK</sequence>
<evidence type="ECO:0000313" key="2">
    <source>
        <dbReference type="Proteomes" id="UP000548423"/>
    </source>
</evidence>
<reference evidence="2" key="1">
    <citation type="submission" date="2020-07" db="EMBL/GenBank/DDBJ databases">
        <authorList>
            <person name="Partida-Martinez L."/>
            <person name="Huntemann M."/>
            <person name="Clum A."/>
            <person name="Wang J."/>
            <person name="Palaniappan K."/>
            <person name="Ritter S."/>
            <person name="Chen I.-M."/>
            <person name="Stamatis D."/>
            <person name="Reddy T."/>
            <person name="O'Malley R."/>
            <person name="Daum C."/>
            <person name="Shapiro N."/>
            <person name="Ivanova N."/>
            <person name="Kyrpides N."/>
            <person name="Woyke T."/>
        </authorList>
    </citation>
    <scope>NUCLEOTIDE SEQUENCE [LARGE SCALE GENOMIC DNA]</scope>
    <source>
        <strain evidence="2">AT2.8</strain>
    </source>
</reference>
<proteinExistence type="predicted"/>
<dbReference type="Proteomes" id="UP000548423">
    <property type="component" value="Unassembled WGS sequence"/>
</dbReference>
<evidence type="ECO:0000313" key="1">
    <source>
        <dbReference type="EMBL" id="NYE04484.1"/>
    </source>
</evidence>
<dbReference type="AlphaFoldDB" id="A0A852TAT8"/>
<name>A0A852TAT8_9BACI</name>
<accession>A0A852TAT8</accession>
<evidence type="ECO:0008006" key="3">
    <source>
        <dbReference type="Google" id="ProtNLM"/>
    </source>
</evidence>
<organism evidence="1 2">
    <name type="scientific">Neobacillus niacini</name>
    <dbReference type="NCBI Taxonomy" id="86668"/>
    <lineage>
        <taxon>Bacteria</taxon>
        <taxon>Bacillati</taxon>
        <taxon>Bacillota</taxon>
        <taxon>Bacilli</taxon>
        <taxon>Bacillales</taxon>
        <taxon>Bacillaceae</taxon>
        <taxon>Neobacillus</taxon>
    </lineage>
</organism>
<comment type="caution">
    <text evidence="1">The sequence shown here is derived from an EMBL/GenBank/DDBJ whole genome shotgun (WGS) entry which is preliminary data.</text>
</comment>